<name>A0CXG4_PARTE</name>
<sequence length="155" mass="17688">MKMKMDFLTYFKGRTSKLTKREGLNGVLRSNCIPIEKAPGSNSFDQNSSIINYSDVERQSNNSSDINVIHNNPQIITNIAVLKKTRKLSQVSPLKQNNKLYNFLQSRNEQFQFPLSETGAVNLNDYQIIAIPKSVNMDSKQDVMIKFSQNKELLV</sequence>
<dbReference type="RefSeq" id="XP_001442878.1">
    <property type="nucleotide sequence ID" value="XM_001442841.1"/>
</dbReference>
<proteinExistence type="predicted"/>
<evidence type="ECO:0000313" key="1">
    <source>
        <dbReference type="EMBL" id="CAK75481.1"/>
    </source>
</evidence>
<evidence type="ECO:0000313" key="2">
    <source>
        <dbReference type="Proteomes" id="UP000000600"/>
    </source>
</evidence>
<reference evidence="1 2" key="1">
    <citation type="journal article" date="2006" name="Nature">
        <title>Global trends of whole-genome duplications revealed by the ciliate Paramecium tetraurelia.</title>
        <authorList>
            <consortium name="Genoscope"/>
            <person name="Aury J.-M."/>
            <person name="Jaillon O."/>
            <person name="Duret L."/>
            <person name="Noel B."/>
            <person name="Jubin C."/>
            <person name="Porcel B.M."/>
            <person name="Segurens B."/>
            <person name="Daubin V."/>
            <person name="Anthouard V."/>
            <person name="Aiach N."/>
            <person name="Arnaiz O."/>
            <person name="Billaut A."/>
            <person name="Beisson J."/>
            <person name="Blanc I."/>
            <person name="Bouhouche K."/>
            <person name="Camara F."/>
            <person name="Duharcourt S."/>
            <person name="Guigo R."/>
            <person name="Gogendeau D."/>
            <person name="Katinka M."/>
            <person name="Keller A.-M."/>
            <person name="Kissmehl R."/>
            <person name="Klotz C."/>
            <person name="Koll F."/>
            <person name="Le Moue A."/>
            <person name="Lepere C."/>
            <person name="Malinsky S."/>
            <person name="Nowacki M."/>
            <person name="Nowak J.K."/>
            <person name="Plattner H."/>
            <person name="Poulain J."/>
            <person name="Ruiz F."/>
            <person name="Serrano V."/>
            <person name="Zagulski M."/>
            <person name="Dessen P."/>
            <person name="Betermier M."/>
            <person name="Weissenbach J."/>
            <person name="Scarpelli C."/>
            <person name="Schachter V."/>
            <person name="Sperling L."/>
            <person name="Meyer E."/>
            <person name="Cohen J."/>
            <person name="Wincker P."/>
        </authorList>
    </citation>
    <scope>NUCLEOTIDE SEQUENCE [LARGE SCALE GENOMIC DNA]</scope>
    <source>
        <strain evidence="1 2">Stock d4-2</strain>
    </source>
</reference>
<dbReference type="InParanoid" id="A0CXG4"/>
<dbReference type="KEGG" id="ptm:GSPATT00011113001"/>
<dbReference type="HOGENOM" id="CLU_1698933_0_0_1"/>
<dbReference type="Proteomes" id="UP000000600">
    <property type="component" value="Unassembled WGS sequence"/>
</dbReference>
<organism evidence="1 2">
    <name type="scientific">Paramecium tetraurelia</name>
    <dbReference type="NCBI Taxonomy" id="5888"/>
    <lineage>
        <taxon>Eukaryota</taxon>
        <taxon>Sar</taxon>
        <taxon>Alveolata</taxon>
        <taxon>Ciliophora</taxon>
        <taxon>Intramacronucleata</taxon>
        <taxon>Oligohymenophorea</taxon>
        <taxon>Peniculida</taxon>
        <taxon>Parameciidae</taxon>
        <taxon>Paramecium</taxon>
    </lineage>
</organism>
<dbReference type="AlphaFoldDB" id="A0CXG4"/>
<dbReference type="EMBL" id="CT868208">
    <property type="protein sequence ID" value="CAK75481.1"/>
    <property type="molecule type" value="Genomic_DNA"/>
</dbReference>
<protein>
    <submittedName>
        <fullName evidence="1">Uncharacterized protein</fullName>
    </submittedName>
</protein>
<keyword evidence="2" id="KW-1185">Reference proteome</keyword>
<dbReference type="GeneID" id="5028663"/>
<accession>A0CXG4</accession>
<gene>
    <name evidence="1" type="ORF">GSPATT00011113001</name>
</gene>